<dbReference type="AlphaFoldDB" id="A0A0F9CGY2"/>
<feature type="coiled-coil region" evidence="1">
    <location>
        <begin position="133"/>
        <end position="198"/>
    </location>
</feature>
<feature type="non-terminal residue" evidence="2">
    <location>
        <position position="1"/>
    </location>
</feature>
<sequence>DKRAKASKAWQDVEHQRFLFRNKQNNQFEESVTLLESMLRNQGLLNDESQRTIDRLKDEIDARKKLETVIEDTNEDLEAQIELEKEQLEQAKEISERIRDAIDEIEFEMTTAGQLRLTVEDVIKAHYAMGASAEEMENRLNSLGDEQDDVNKVLEAFGITALEVADSLGIETGALVEQEKALKKVEEAIDDVAAAKEASRSAGFLLPTGVRGEEAGMSPEQIAFARGFDWENLTPSQLEEVTKAAGLAQGGIAMRPITARIAERKPEAVIPLDRLEGMIGGGPMTVIVELDGRQIGKAVAPRIVSEIRVKTGVKI</sequence>
<name>A0A0F9CGY2_9ZZZZ</name>
<organism evidence="2">
    <name type="scientific">marine sediment metagenome</name>
    <dbReference type="NCBI Taxonomy" id="412755"/>
    <lineage>
        <taxon>unclassified sequences</taxon>
        <taxon>metagenomes</taxon>
        <taxon>ecological metagenomes</taxon>
    </lineage>
</organism>
<comment type="caution">
    <text evidence="2">The sequence shown here is derived from an EMBL/GenBank/DDBJ whole genome shotgun (WGS) entry which is preliminary data.</text>
</comment>
<evidence type="ECO:0000256" key="1">
    <source>
        <dbReference type="SAM" id="Coils"/>
    </source>
</evidence>
<evidence type="ECO:0000313" key="2">
    <source>
        <dbReference type="EMBL" id="KKL48359.1"/>
    </source>
</evidence>
<proteinExistence type="predicted"/>
<protein>
    <submittedName>
        <fullName evidence="2">Uncharacterized protein</fullName>
    </submittedName>
</protein>
<accession>A0A0F9CGY2</accession>
<keyword evidence="1" id="KW-0175">Coiled coil</keyword>
<dbReference type="EMBL" id="LAZR01033342">
    <property type="protein sequence ID" value="KKL48359.1"/>
    <property type="molecule type" value="Genomic_DNA"/>
</dbReference>
<feature type="coiled-coil region" evidence="1">
    <location>
        <begin position="46"/>
        <end position="108"/>
    </location>
</feature>
<reference evidence="2" key="1">
    <citation type="journal article" date="2015" name="Nature">
        <title>Complex archaea that bridge the gap between prokaryotes and eukaryotes.</title>
        <authorList>
            <person name="Spang A."/>
            <person name="Saw J.H."/>
            <person name="Jorgensen S.L."/>
            <person name="Zaremba-Niedzwiedzka K."/>
            <person name="Martijn J."/>
            <person name="Lind A.E."/>
            <person name="van Eijk R."/>
            <person name="Schleper C."/>
            <person name="Guy L."/>
            <person name="Ettema T.J."/>
        </authorList>
    </citation>
    <scope>NUCLEOTIDE SEQUENCE</scope>
</reference>
<gene>
    <name evidence="2" type="ORF">LCGC14_2326290</name>
</gene>